<evidence type="ECO:0008006" key="3">
    <source>
        <dbReference type="Google" id="ProtNLM"/>
    </source>
</evidence>
<name>A0A2Z2MFX9_THEPR</name>
<dbReference type="KEGG" id="tprf:A3L09_05865"/>
<dbReference type="Proteomes" id="UP000250179">
    <property type="component" value="Chromosome"/>
</dbReference>
<gene>
    <name evidence="1" type="ORF">A3L09_05865</name>
</gene>
<organism evidence="1 2">
    <name type="scientific">Thermococcus profundus</name>
    <dbReference type="NCBI Taxonomy" id="49899"/>
    <lineage>
        <taxon>Archaea</taxon>
        <taxon>Methanobacteriati</taxon>
        <taxon>Methanobacteriota</taxon>
        <taxon>Thermococci</taxon>
        <taxon>Thermococcales</taxon>
        <taxon>Thermococcaceae</taxon>
        <taxon>Thermococcus</taxon>
    </lineage>
</organism>
<dbReference type="OrthoDB" id="97676at2157"/>
<reference evidence="1 2" key="1">
    <citation type="submission" date="2016-03" db="EMBL/GenBank/DDBJ databases">
        <title>Complete genome sequence of Thermococcus profundus strain DT5432.</title>
        <authorList>
            <person name="Oger P.M."/>
        </authorList>
    </citation>
    <scope>NUCLEOTIDE SEQUENCE [LARGE SCALE GENOMIC DNA]</scope>
    <source>
        <strain evidence="1 2">DT 5432</strain>
    </source>
</reference>
<dbReference type="Pfam" id="PF03192">
    <property type="entry name" value="DUF257"/>
    <property type="match status" value="1"/>
</dbReference>
<evidence type="ECO:0000313" key="1">
    <source>
        <dbReference type="EMBL" id="ASJ02814.1"/>
    </source>
</evidence>
<evidence type="ECO:0000313" key="2">
    <source>
        <dbReference type="Proteomes" id="UP000250179"/>
    </source>
</evidence>
<keyword evidence="2" id="KW-1185">Reference proteome</keyword>
<dbReference type="AlphaFoldDB" id="A0A2Z2MFX9"/>
<proteinExistence type="predicted"/>
<dbReference type="InterPro" id="IPR005489">
    <property type="entry name" value="DUF257"/>
</dbReference>
<protein>
    <recommendedName>
        <fullName evidence="3">ATPase</fullName>
    </recommendedName>
</protein>
<accession>A0A2Z2MFX9</accession>
<dbReference type="Gene3D" id="3.40.50.11570">
    <property type="entry name" value="Protein of unknown function DUF257"/>
    <property type="match status" value="1"/>
</dbReference>
<dbReference type="EMBL" id="CP014862">
    <property type="protein sequence ID" value="ASJ02814.1"/>
    <property type="molecule type" value="Genomic_DNA"/>
</dbReference>
<sequence>MCESQHLTLSDFIERLRPGEDVVVEYRSEEPAYLVFQALIRGVLKSGKGFIIVDDLDQLHVFRTHILLSGGDTSIIDSAAVIKMGGILPTGKVVGRVDMTKEPPVRKKHYEELLAKVEGEHLFRIVVGFEKILSSKRGDPREIEGIFGYLIRPHLGKREKITIYMVNADIIPLETLKELREHATRALMVVFSREKIGLQVVKSIFPEDYGCEISIQKE</sequence>